<protein>
    <submittedName>
        <fullName evidence="11">Cobalt-zinc-cadmium resistance protein</fullName>
    </submittedName>
</protein>
<accession>A0A0K2H1R2</accession>
<keyword evidence="4 8" id="KW-0812">Transmembrane</keyword>
<dbReference type="AlphaFoldDB" id="A0A0K2H1R2"/>
<dbReference type="InterPro" id="IPR050681">
    <property type="entry name" value="CDF/SLC30A"/>
</dbReference>
<proteinExistence type="inferred from homology"/>
<dbReference type="InterPro" id="IPR002524">
    <property type="entry name" value="Cation_efflux"/>
</dbReference>
<comment type="similarity">
    <text evidence="2">Belongs to the cation diffusion facilitator (CDF) transporter (TC 2.A.4) family. SLC30A subfamily.</text>
</comment>
<dbReference type="InterPro" id="IPR036837">
    <property type="entry name" value="Cation_efflux_CTD_sf"/>
</dbReference>
<gene>
    <name evidence="11" type="ORF">CLAC_09370</name>
</gene>
<dbReference type="STRING" id="1408189.CLAC_09370"/>
<keyword evidence="6" id="KW-0406">Ion transport</keyword>
<evidence type="ECO:0000256" key="4">
    <source>
        <dbReference type="ARBA" id="ARBA00022692"/>
    </source>
</evidence>
<dbReference type="RefSeq" id="WP_245621853.1">
    <property type="nucleotide sequence ID" value="NZ_CP006841.1"/>
</dbReference>
<keyword evidence="12" id="KW-1185">Reference proteome</keyword>
<evidence type="ECO:0000256" key="5">
    <source>
        <dbReference type="ARBA" id="ARBA00022989"/>
    </source>
</evidence>
<evidence type="ECO:0000313" key="12">
    <source>
        <dbReference type="Proteomes" id="UP000058446"/>
    </source>
</evidence>
<evidence type="ECO:0000256" key="3">
    <source>
        <dbReference type="ARBA" id="ARBA00022448"/>
    </source>
</evidence>
<dbReference type="SUPFAM" id="SSF160240">
    <property type="entry name" value="Cation efflux protein cytoplasmic domain-like"/>
    <property type="match status" value="1"/>
</dbReference>
<dbReference type="Gene3D" id="1.20.1510.10">
    <property type="entry name" value="Cation efflux protein transmembrane domain"/>
    <property type="match status" value="1"/>
</dbReference>
<dbReference type="PANTHER" id="PTHR11562:SF17">
    <property type="entry name" value="RE54080P-RELATED"/>
    <property type="match status" value="1"/>
</dbReference>
<feature type="transmembrane region" description="Helical" evidence="8">
    <location>
        <begin position="24"/>
        <end position="48"/>
    </location>
</feature>
<organism evidence="11 12">
    <name type="scientific">Corynebacterium lactis RW2-5</name>
    <dbReference type="NCBI Taxonomy" id="1408189"/>
    <lineage>
        <taxon>Bacteria</taxon>
        <taxon>Bacillati</taxon>
        <taxon>Actinomycetota</taxon>
        <taxon>Actinomycetes</taxon>
        <taxon>Mycobacteriales</taxon>
        <taxon>Corynebacteriaceae</taxon>
        <taxon>Corynebacterium</taxon>
    </lineage>
</organism>
<dbReference type="SUPFAM" id="SSF161111">
    <property type="entry name" value="Cation efflux protein transmembrane domain-like"/>
    <property type="match status" value="1"/>
</dbReference>
<feature type="transmembrane region" description="Helical" evidence="8">
    <location>
        <begin position="54"/>
        <end position="73"/>
    </location>
</feature>
<dbReference type="GO" id="GO:0005385">
    <property type="term" value="F:zinc ion transmembrane transporter activity"/>
    <property type="evidence" value="ECO:0007669"/>
    <property type="project" value="TreeGrafter"/>
</dbReference>
<dbReference type="InterPro" id="IPR058533">
    <property type="entry name" value="Cation_efflux_TM"/>
</dbReference>
<name>A0A0K2H1R2_9CORY</name>
<dbReference type="PANTHER" id="PTHR11562">
    <property type="entry name" value="CATION EFFLUX PROTEIN/ ZINC TRANSPORTER"/>
    <property type="match status" value="1"/>
</dbReference>
<evidence type="ECO:0000256" key="8">
    <source>
        <dbReference type="SAM" id="Phobius"/>
    </source>
</evidence>
<evidence type="ECO:0000259" key="10">
    <source>
        <dbReference type="Pfam" id="PF16916"/>
    </source>
</evidence>
<feature type="domain" description="Cation efflux protein transmembrane" evidence="9">
    <location>
        <begin position="27"/>
        <end position="217"/>
    </location>
</feature>
<comment type="subcellular location">
    <subcellularLocation>
        <location evidence="1">Membrane</location>
        <topology evidence="1">Multi-pass membrane protein</topology>
    </subcellularLocation>
</comment>
<reference evidence="11 12" key="1">
    <citation type="submission" date="2013-10" db="EMBL/GenBank/DDBJ databases">
        <title>Complete genome sequence of Corynebacterium lactis DSM 45799(T), isolated from raw cow milk.</title>
        <authorList>
            <person name="Ruckert C."/>
            <person name="Albersmeier A."/>
            <person name="Lipski A."/>
            <person name="Kalinowski J."/>
        </authorList>
    </citation>
    <scope>NUCLEOTIDE SEQUENCE [LARGE SCALE GENOMIC DNA]</scope>
    <source>
        <strain evidence="11 12">RW2-5</strain>
    </source>
</reference>
<dbReference type="InterPro" id="IPR027470">
    <property type="entry name" value="Cation_efflux_CTD"/>
</dbReference>
<keyword evidence="3" id="KW-0813">Transport</keyword>
<feature type="transmembrane region" description="Helical" evidence="8">
    <location>
        <begin position="94"/>
        <end position="113"/>
    </location>
</feature>
<feature type="transmembrane region" description="Helical" evidence="8">
    <location>
        <begin position="192"/>
        <end position="209"/>
    </location>
</feature>
<dbReference type="GO" id="GO:0005886">
    <property type="term" value="C:plasma membrane"/>
    <property type="evidence" value="ECO:0007669"/>
    <property type="project" value="TreeGrafter"/>
</dbReference>
<evidence type="ECO:0000256" key="6">
    <source>
        <dbReference type="ARBA" id="ARBA00023065"/>
    </source>
</evidence>
<dbReference type="PATRIC" id="fig|1408189.4.peg.1880"/>
<dbReference type="Pfam" id="PF01545">
    <property type="entry name" value="Cation_efflux"/>
    <property type="match status" value="1"/>
</dbReference>
<keyword evidence="5 8" id="KW-1133">Transmembrane helix</keyword>
<dbReference type="NCBIfam" id="TIGR01297">
    <property type="entry name" value="CDF"/>
    <property type="match status" value="1"/>
</dbReference>
<dbReference type="InterPro" id="IPR027469">
    <property type="entry name" value="Cation_efflux_TMD_sf"/>
</dbReference>
<dbReference type="Pfam" id="PF16916">
    <property type="entry name" value="ZT_dimer"/>
    <property type="match status" value="1"/>
</dbReference>
<evidence type="ECO:0000256" key="2">
    <source>
        <dbReference type="ARBA" id="ARBA00008873"/>
    </source>
</evidence>
<evidence type="ECO:0000259" key="9">
    <source>
        <dbReference type="Pfam" id="PF01545"/>
    </source>
</evidence>
<sequence length="310" mass="32801">MEGHGHHSHHHHHHHPASLPTRRLLSVAALTLAVFLAELVGGLISGSLALLADAGHMVTDSAGLVMALVAMLIGKRAPDQRTTYGYRRVEVLTALANGLTVFLIAGFILWSAVQRFGSAEQSHIQTTQMLAIAVIGLVTNVVAAIVLAAPSRESVNVRGAYLHVLVDAAGSVAVIVSALIIAATGWTAVDSVVSIIIALVLVPRAWQLIRECLDILLERTPRGIDTAAITADLGALDGVIEVHDLHIWTLSGTDAMASAHLVIAEELSSGSEHTLLDRAQLLLHDAYGIEHATVQIEKAGHSDHEYPAHG</sequence>
<keyword evidence="7 8" id="KW-0472">Membrane</keyword>
<feature type="transmembrane region" description="Helical" evidence="8">
    <location>
        <begin position="129"/>
        <end position="149"/>
    </location>
</feature>
<evidence type="ECO:0000313" key="11">
    <source>
        <dbReference type="EMBL" id="ALA67873.1"/>
    </source>
</evidence>
<dbReference type="EMBL" id="CP006841">
    <property type="protein sequence ID" value="ALA67873.1"/>
    <property type="molecule type" value="Genomic_DNA"/>
</dbReference>
<evidence type="ECO:0000256" key="1">
    <source>
        <dbReference type="ARBA" id="ARBA00004141"/>
    </source>
</evidence>
<feature type="domain" description="Cation efflux protein cytoplasmic" evidence="10">
    <location>
        <begin position="221"/>
        <end position="298"/>
    </location>
</feature>
<dbReference type="KEGG" id="clw:CLAC_09370"/>
<dbReference type="Proteomes" id="UP000058446">
    <property type="component" value="Chromosome"/>
</dbReference>
<feature type="transmembrane region" description="Helical" evidence="8">
    <location>
        <begin position="161"/>
        <end position="186"/>
    </location>
</feature>
<evidence type="ECO:0000256" key="7">
    <source>
        <dbReference type="ARBA" id="ARBA00023136"/>
    </source>
</evidence>